<evidence type="ECO:0000313" key="2">
    <source>
        <dbReference type="Proteomes" id="UP000053286"/>
    </source>
</evidence>
<dbReference type="AlphaFoldDB" id="A0A087QV31"/>
<dbReference type="Proteomes" id="UP000053286">
    <property type="component" value="Unassembled WGS sequence"/>
</dbReference>
<dbReference type="EMBL" id="KL225943">
    <property type="protein sequence ID" value="KFM05085.1"/>
    <property type="molecule type" value="Genomic_DNA"/>
</dbReference>
<organism evidence="1 2">
    <name type="scientific">Aptenodytes forsteri</name>
    <name type="common">Emperor penguin</name>
    <dbReference type="NCBI Taxonomy" id="9233"/>
    <lineage>
        <taxon>Eukaryota</taxon>
        <taxon>Metazoa</taxon>
        <taxon>Chordata</taxon>
        <taxon>Craniata</taxon>
        <taxon>Vertebrata</taxon>
        <taxon>Euteleostomi</taxon>
        <taxon>Archelosauria</taxon>
        <taxon>Archosauria</taxon>
        <taxon>Dinosauria</taxon>
        <taxon>Saurischia</taxon>
        <taxon>Theropoda</taxon>
        <taxon>Coelurosauria</taxon>
        <taxon>Aves</taxon>
        <taxon>Neognathae</taxon>
        <taxon>Neoaves</taxon>
        <taxon>Aequornithes</taxon>
        <taxon>Sphenisciformes</taxon>
        <taxon>Spheniscidae</taxon>
        <taxon>Aptenodytes</taxon>
    </lineage>
</organism>
<dbReference type="PANTHER" id="PTHR33395">
    <property type="entry name" value="TRANSCRIPTASE, PUTATIVE-RELATED-RELATED"/>
    <property type="match status" value="1"/>
</dbReference>
<dbReference type="GO" id="GO:0061343">
    <property type="term" value="P:cell adhesion involved in heart morphogenesis"/>
    <property type="evidence" value="ECO:0007669"/>
    <property type="project" value="TreeGrafter"/>
</dbReference>
<feature type="non-terminal residue" evidence="1">
    <location>
        <position position="191"/>
    </location>
</feature>
<keyword evidence="2" id="KW-1185">Reference proteome</keyword>
<protein>
    <submittedName>
        <fullName evidence="1">Uncharacterized protein</fullName>
    </submittedName>
</protein>
<name>A0A087QV31_APTFO</name>
<dbReference type="PANTHER" id="PTHR33395:SF22">
    <property type="entry name" value="REVERSE TRANSCRIPTASE DOMAIN-CONTAINING PROTEIN"/>
    <property type="match status" value="1"/>
</dbReference>
<sequence length="191" mass="22323">RDMGQVKSKVRTMNFRKANFQLFKELVNRTSWETAFGDKGAEERWQIFKDAFHRAQELSIPRCKKSGKEGKRPAWMSQDLLVKLKGKKEMHRQWKQGQLSWEEYSNTARLCRDGVRKVKVQLELNLSRDAKNNKKGFYRYVSQKSKVKERVPPLMNMTGKLVTKDEEEAEVLNTFFASVFTGNLSSHTSQV</sequence>
<reference evidence="1 2" key="1">
    <citation type="submission" date="2014-04" db="EMBL/GenBank/DDBJ databases">
        <title>Genome evolution of avian class.</title>
        <authorList>
            <person name="Zhang G."/>
            <person name="Li C."/>
        </authorList>
    </citation>
    <scope>NUCLEOTIDE SEQUENCE [LARGE SCALE GENOMIC DNA]</scope>
    <source>
        <strain evidence="1">BGI_AS27</strain>
    </source>
</reference>
<dbReference type="GO" id="GO:0031012">
    <property type="term" value="C:extracellular matrix"/>
    <property type="evidence" value="ECO:0007669"/>
    <property type="project" value="TreeGrafter"/>
</dbReference>
<accession>A0A087QV31</accession>
<dbReference type="GO" id="GO:0007508">
    <property type="term" value="P:larval heart development"/>
    <property type="evidence" value="ECO:0007669"/>
    <property type="project" value="TreeGrafter"/>
</dbReference>
<proteinExistence type="predicted"/>
<gene>
    <name evidence="1" type="ORF">AS27_03699</name>
</gene>
<evidence type="ECO:0000313" key="1">
    <source>
        <dbReference type="EMBL" id="KFM05085.1"/>
    </source>
</evidence>
<feature type="non-terminal residue" evidence="1">
    <location>
        <position position="1"/>
    </location>
</feature>